<evidence type="ECO:0000256" key="5">
    <source>
        <dbReference type="ARBA" id="ARBA00023136"/>
    </source>
</evidence>
<dbReference type="GO" id="GO:0005524">
    <property type="term" value="F:ATP binding"/>
    <property type="evidence" value="ECO:0007669"/>
    <property type="project" value="UniProtKB-KW"/>
</dbReference>
<dbReference type="InterPro" id="IPR015853">
    <property type="entry name" value="ABC_transpr_FbpC"/>
</dbReference>
<keyword evidence="3" id="KW-0547">Nucleotide-binding</keyword>
<accession>A0AAI9J555</accession>
<dbReference type="InterPro" id="IPR008995">
    <property type="entry name" value="Mo/tungstate-bd_C_term_dom"/>
</dbReference>
<dbReference type="Gene3D" id="3.40.50.300">
    <property type="entry name" value="P-loop containing nucleotide triphosphate hydrolases"/>
    <property type="match status" value="2"/>
</dbReference>
<evidence type="ECO:0000256" key="1">
    <source>
        <dbReference type="ARBA" id="ARBA00022448"/>
    </source>
</evidence>
<name>A0AAI9J555_BORPT</name>
<dbReference type="InterPro" id="IPR003593">
    <property type="entry name" value="AAA+_ATPase"/>
</dbReference>
<dbReference type="EMBL" id="AXSB02000005">
    <property type="protein sequence ID" value="ETH32783.1"/>
    <property type="molecule type" value="Genomic_DNA"/>
</dbReference>
<organism evidence="7 8">
    <name type="scientific">Bordetella pertussis CHLA-26</name>
    <dbReference type="NCBI Taxonomy" id="1331284"/>
    <lineage>
        <taxon>Bacteria</taxon>
        <taxon>Pseudomonadati</taxon>
        <taxon>Pseudomonadota</taxon>
        <taxon>Betaproteobacteria</taxon>
        <taxon>Burkholderiales</taxon>
        <taxon>Alcaligenaceae</taxon>
        <taxon>Bordetella</taxon>
    </lineage>
</organism>
<dbReference type="FunFam" id="3.40.50.300:FF:000042">
    <property type="entry name" value="Maltose/maltodextrin ABC transporter, ATP-binding protein"/>
    <property type="match status" value="1"/>
</dbReference>
<dbReference type="PROSITE" id="PS00211">
    <property type="entry name" value="ABC_TRANSPORTER_1"/>
    <property type="match status" value="1"/>
</dbReference>
<dbReference type="InterPro" id="IPR017871">
    <property type="entry name" value="ABC_transporter-like_CS"/>
</dbReference>
<evidence type="ECO:0000313" key="8">
    <source>
        <dbReference type="Proteomes" id="UP000018679"/>
    </source>
</evidence>
<dbReference type="SUPFAM" id="SSF52540">
    <property type="entry name" value="P-loop containing nucleoside triphosphate hydrolases"/>
    <property type="match status" value="2"/>
</dbReference>
<dbReference type="SMART" id="SM00382">
    <property type="entry name" value="AAA"/>
    <property type="match status" value="2"/>
</dbReference>
<keyword evidence="1" id="KW-0813">Transport</keyword>
<dbReference type="Proteomes" id="UP000018679">
    <property type="component" value="Unassembled WGS sequence"/>
</dbReference>
<dbReference type="InterPro" id="IPR013611">
    <property type="entry name" value="Transp-assoc_OB_typ2"/>
</dbReference>
<dbReference type="PROSITE" id="PS50893">
    <property type="entry name" value="ABC_TRANSPORTER_2"/>
    <property type="match status" value="2"/>
</dbReference>
<proteinExistence type="predicted"/>
<evidence type="ECO:0000256" key="4">
    <source>
        <dbReference type="ARBA" id="ARBA00022840"/>
    </source>
</evidence>
<sequence length="749" mass="81178">MQDCFSFACSLKRKESNESNRTAFAGGEMQLVLDGIQLRAGSQVHLYPLSLQPAPGAMTVLLGATLAGKTSVMRIMAGLDRPTEGKVLVDGADVTGVPVRQRNVAMVYQQFINYPSMRVADNIASPLRLRGAADIPARVRAMAERLHIEHLLDRYPSELSGGQQQRVALARALVKDAPLVLLDEPLVNLDYKLREALREELAGLFAQGRSTVVYATTEPAEALLLGGHTAVLDAGRLLQYGPTAEVFHRPNSIRVARAFSDPPMNLFPARRANGGFMLASGVMVPCALPPPETGDDALTAGLRAGVFRTEARGADVALPGVVELAEISGSDSFVHVRTPAGPVVAQLTGVHRYPLDSRLTLHFDPADSYAFGPDGALLAAPRRGGALMASIELDLAYAYGPDPRGEDDYALLPLRFTFEDGGAYALLGPSGCGKTTLLNCVSGLLRPSQGRVLFDGQDVTGRTPQQRNIAQVFQFPVVYDTMTVADNLAFPLRNRGVPQAHIRERVGRIAEMLELSAVLERRASGLTADAKQKISLGRGLVRSDVSAILFDEPLTVIDPHLKWELRRKLKEIHHEFKLTLIYVTHDQTEALTFAERVMVMSRGRAVQVGTPDDLFERPAHTFVGHFIGSPGMNFLPAEWRDGALRIGSQRLEGLTAGQAEALAQGGPVKLGVRPEYLRLVAPHTPGALPVRVARVQDVGTYALLGAEFESIALRARLPLDAALPGAGDTVWLAVLNRHTCFYRDEELIR</sequence>
<protein>
    <submittedName>
        <fullName evidence="7">ABC transporter, ATP-binding protein</fullName>
    </submittedName>
</protein>
<keyword evidence="5" id="KW-0472">Membrane</keyword>
<evidence type="ECO:0000256" key="3">
    <source>
        <dbReference type="ARBA" id="ARBA00022741"/>
    </source>
</evidence>
<evidence type="ECO:0000256" key="2">
    <source>
        <dbReference type="ARBA" id="ARBA00022475"/>
    </source>
</evidence>
<dbReference type="SUPFAM" id="SSF50331">
    <property type="entry name" value="MOP-like"/>
    <property type="match status" value="2"/>
</dbReference>
<dbReference type="InterPro" id="IPR040582">
    <property type="entry name" value="OB_MalK-like"/>
</dbReference>
<evidence type="ECO:0000259" key="6">
    <source>
        <dbReference type="PROSITE" id="PS50893"/>
    </source>
</evidence>
<reference evidence="7 8" key="1">
    <citation type="journal article" date="2013" name="Genome Announc.">
        <title>Genome Sequences of 28 Bordetella pertussis U.S. Outbreak Strains Dating from 2010 to 2012.</title>
        <authorList>
            <person name="Harvill E.T."/>
            <person name="Goodfield L.L."/>
            <person name="Ivanov Y."/>
            <person name="Meyer J.A."/>
            <person name="Newth C."/>
            <person name="Cassiday P."/>
            <person name="Tondella M.L."/>
            <person name="Liao P."/>
            <person name="Zimmerman J."/>
            <person name="Meert K."/>
            <person name="Wessel D."/>
            <person name="Berger J."/>
            <person name="Dean J.M."/>
            <person name="Holubkov R."/>
            <person name="Burr J."/>
            <person name="Liu T."/>
            <person name="Brinkac L."/>
            <person name="Kim M."/>
            <person name="Losada L."/>
        </authorList>
    </citation>
    <scope>NUCLEOTIDE SEQUENCE [LARGE SCALE GENOMIC DNA]</scope>
    <source>
        <strain evidence="7 8">CHLA-26</strain>
    </source>
</reference>
<keyword evidence="4 7" id="KW-0067">ATP-binding</keyword>
<dbReference type="Pfam" id="PF08402">
    <property type="entry name" value="TOBE_2"/>
    <property type="match status" value="1"/>
</dbReference>
<dbReference type="PANTHER" id="PTHR43875:SF14">
    <property type="entry name" value="ABC TRANSPORTER ATP-BINDING PROTEIN"/>
    <property type="match status" value="1"/>
</dbReference>
<dbReference type="InterPro" id="IPR027417">
    <property type="entry name" value="P-loop_NTPase"/>
</dbReference>
<comment type="caution">
    <text evidence="7">The sequence shown here is derived from an EMBL/GenBank/DDBJ whole genome shotgun (WGS) entry which is preliminary data.</text>
</comment>
<dbReference type="Pfam" id="PF17912">
    <property type="entry name" value="OB_MalK"/>
    <property type="match status" value="1"/>
</dbReference>
<feature type="domain" description="ABC transporter" evidence="6">
    <location>
        <begin position="391"/>
        <end position="627"/>
    </location>
</feature>
<dbReference type="GO" id="GO:0055052">
    <property type="term" value="C:ATP-binding cassette (ABC) transporter complex, substrate-binding subunit-containing"/>
    <property type="evidence" value="ECO:0007669"/>
    <property type="project" value="TreeGrafter"/>
</dbReference>
<dbReference type="GO" id="GO:0015408">
    <property type="term" value="F:ABC-type ferric iron transporter activity"/>
    <property type="evidence" value="ECO:0007669"/>
    <property type="project" value="InterPro"/>
</dbReference>
<dbReference type="InterPro" id="IPR047641">
    <property type="entry name" value="ABC_transpr_MalK/UgpC-like"/>
</dbReference>
<dbReference type="PANTHER" id="PTHR43875">
    <property type="entry name" value="MALTODEXTRIN IMPORT ATP-BINDING PROTEIN MSMX"/>
    <property type="match status" value="1"/>
</dbReference>
<dbReference type="CDD" id="cd03259">
    <property type="entry name" value="ABC_Carb_Solutes_like"/>
    <property type="match status" value="2"/>
</dbReference>
<gene>
    <name evidence="7" type="ORF">L566_1562</name>
</gene>
<dbReference type="AlphaFoldDB" id="A0AAI9J555"/>
<dbReference type="Gene3D" id="2.40.50.140">
    <property type="entry name" value="Nucleic acid-binding proteins"/>
    <property type="match status" value="2"/>
</dbReference>
<dbReference type="InterPro" id="IPR012340">
    <property type="entry name" value="NA-bd_OB-fold"/>
</dbReference>
<evidence type="ECO:0000313" key="7">
    <source>
        <dbReference type="EMBL" id="ETH32783.1"/>
    </source>
</evidence>
<keyword evidence="2" id="KW-1003">Cell membrane</keyword>
<dbReference type="InterPro" id="IPR003439">
    <property type="entry name" value="ABC_transporter-like_ATP-bd"/>
</dbReference>
<dbReference type="GO" id="GO:0016887">
    <property type="term" value="F:ATP hydrolysis activity"/>
    <property type="evidence" value="ECO:0007669"/>
    <property type="project" value="InterPro"/>
</dbReference>
<dbReference type="Gene3D" id="2.40.50.100">
    <property type="match status" value="2"/>
</dbReference>
<feature type="domain" description="ABC transporter" evidence="6">
    <location>
        <begin position="31"/>
        <end position="259"/>
    </location>
</feature>
<dbReference type="Pfam" id="PF00005">
    <property type="entry name" value="ABC_tran"/>
    <property type="match status" value="2"/>
</dbReference>